<reference evidence="2 3" key="1">
    <citation type="submission" date="2019-08" db="EMBL/GenBank/DDBJ databases">
        <title>Pedobacter sp. nov., isolated from Han river, South Korea.</title>
        <authorList>
            <person name="Lee D.-H."/>
            <person name="Kim Y.-S."/>
            <person name="Hwang E.-M."/>
            <person name="Le Tran T.C."/>
            <person name="Cha C.-J."/>
        </authorList>
    </citation>
    <scope>NUCLEOTIDE SEQUENCE [LARGE SCALE GENOMIC DNA]</scope>
    <source>
        <strain evidence="2 3">CJ43</strain>
    </source>
</reference>
<dbReference type="Proteomes" id="UP000323653">
    <property type="component" value="Chromosome"/>
</dbReference>
<protein>
    <recommendedName>
        <fullName evidence="4">DUF1735 domain-containing protein</fullName>
    </recommendedName>
</protein>
<dbReference type="EMBL" id="CP043329">
    <property type="protein sequence ID" value="QEK50638.1"/>
    <property type="molecule type" value="Genomic_DNA"/>
</dbReference>
<evidence type="ECO:0000256" key="1">
    <source>
        <dbReference type="SAM" id="SignalP"/>
    </source>
</evidence>
<accession>A0A5C0VD28</accession>
<dbReference type="RefSeq" id="WP_149073767.1">
    <property type="nucleotide sequence ID" value="NZ_CP043329.1"/>
</dbReference>
<feature type="signal peptide" evidence="1">
    <location>
        <begin position="1"/>
        <end position="21"/>
    </location>
</feature>
<evidence type="ECO:0008006" key="4">
    <source>
        <dbReference type="Google" id="ProtNLM"/>
    </source>
</evidence>
<name>A0A5C0VD28_9SPHI</name>
<dbReference type="AlphaFoldDB" id="A0A5C0VD28"/>
<sequence>MKLYKFKYLMILFALPLCFTACEKDADQWLKDNTTIIGKLPVITSLRITPTQANNNVTAGQNVRLDLRFWSDDPIDKIELKAAVGTNPSQVVSTTLYQKAYSNISKTDSLLLNYTVPNVSAGTDINMEVVVVNKNTLTKNSTLKLTVR</sequence>
<organism evidence="2 3">
    <name type="scientific">Pedobacter aquae</name>
    <dbReference type="NCBI Taxonomy" id="2605747"/>
    <lineage>
        <taxon>Bacteria</taxon>
        <taxon>Pseudomonadati</taxon>
        <taxon>Bacteroidota</taxon>
        <taxon>Sphingobacteriia</taxon>
        <taxon>Sphingobacteriales</taxon>
        <taxon>Sphingobacteriaceae</taxon>
        <taxon>Pedobacter</taxon>
    </lineage>
</organism>
<proteinExistence type="predicted"/>
<dbReference type="KEGG" id="pej:FYC62_02375"/>
<keyword evidence="3" id="KW-1185">Reference proteome</keyword>
<gene>
    <name evidence="2" type="ORF">FYC62_02375</name>
</gene>
<feature type="chain" id="PRO_5023109272" description="DUF1735 domain-containing protein" evidence="1">
    <location>
        <begin position="22"/>
        <end position="148"/>
    </location>
</feature>
<evidence type="ECO:0000313" key="2">
    <source>
        <dbReference type="EMBL" id="QEK50638.1"/>
    </source>
</evidence>
<keyword evidence="1" id="KW-0732">Signal</keyword>
<evidence type="ECO:0000313" key="3">
    <source>
        <dbReference type="Proteomes" id="UP000323653"/>
    </source>
</evidence>